<gene>
    <name evidence="1" type="ORF">FC26_GL000054</name>
</gene>
<evidence type="ECO:0000313" key="1">
    <source>
        <dbReference type="EMBL" id="KRM62268.1"/>
    </source>
</evidence>
<dbReference type="EMBL" id="AYYY01000007">
    <property type="protein sequence ID" value="KRM62268.1"/>
    <property type="molecule type" value="Genomic_DNA"/>
</dbReference>
<dbReference type="InterPro" id="IPR023213">
    <property type="entry name" value="CAT-like_dom_sf"/>
</dbReference>
<dbReference type="Gene3D" id="3.30.559.10">
    <property type="entry name" value="Chloramphenicol acetyltransferase-like domain"/>
    <property type="match status" value="1"/>
</dbReference>
<accession>A0A0R2AHB6</accession>
<dbReference type="Gene3D" id="3.30.559.30">
    <property type="entry name" value="Nonribosomal peptide synthetase, condensation domain"/>
    <property type="match status" value="1"/>
</dbReference>
<reference evidence="1 2" key="1">
    <citation type="journal article" date="2015" name="Genome Announc.">
        <title>Expanding the biotechnology potential of lactobacilli through comparative genomics of 213 strains and associated genera.</title>
        <authorList>
            <person name="Sun Z."/>
            <person name="Harris H.M."/>
            <person name="McCann A."/>
            <person name="Guo C."/>
            <person name="Argimon S."/>
            <person name="Zhang W."/>
            <person name="Yang X."/>
            <person name="Jeffery I.B."/>
            <person name="Cooney J.C."/>
            <person name="Kagawa T.F."/>
            <person name="Liu W."/>
            <person name="Song Y."/>
            <person name="Salvetti E."/>
            <person name="Wrobel A."/>
            <person name="Rasinkangas P."/>
            <person name="Parkhill J."/>
            <person name="Rea M.C."/>
            <person name="O'Sullivan O."/>
            <person name="Ritari J."/>
            <person name="Douillard F.P."/>
            <person name="Paul Ross R."/>
            <person name="Yang R."/>
            <person name="Briner A.E."/>
            <person name="Felis G.E."/>
            <person name="de Vos W.M."/>
            <person name="Barrangou R."/>
            <person name="Klaenhammer T.R."/>
            <person name="Caufield P.W."/>
            <person name="Cui Y."/>
            <person name="Zhang H."/>
            <person name="O'Toole P.W."/>
        </authorList>
    </citation>
    <scope>NUCLEOTIDE SEQUENCE [LARGE SCALE GENOMIC DNA]</scope>
    <source>
        <strain evidence="1 2">DSM 20634</strain>
    </source>
</reference>
<comment type="caution">
    <text evidence="1">The sequence shown here is derived from an EMBL/GenBank/DDBJ whole genome shotgun (WGS) entry which is preliminary data.</text>
</comment>
<dbReference type="SUPFAM" id="SSF52777">
    <property type="entry name" value="CoA-dependent acyltransferases"/>
    <property type="match status" value="2"/>
</dbReference>
<proteinExistence type="predicted"/>
<dbReference type="STRING" id="1423813.FC26_GL000054"/>
<keyword evidence="2" id="KW-1185">Reference proteome</keyword>
<sequence>MQTYEGEPLNILHTIGLDILYPVVRVEMQIEPQLDLPRFKTALTAVSQIVPELLCRYEMKTNQWVQVTDDVTDLIFPAIKDVDQDGQNWDLMREPQLRVYWNDTGDATKLTLYISHILTDGAGSKQLLYLIAQAYSAGPSAVESVTNSQNLDWLETLVRDYHPAAAQQTDHPDEALKLPRLKSDGGSQYQVGRVQLATLETKRLLRATHQQHVTVNDVVMAAFGRVMQSFSGTHSIALACPTDMRQFTTCPEQTVQIANMTSRYNLSLVTELDEPFTTLVERFHQAMITRKQEMQCLDSVAGLLKQYQHEPLAKLQQIVEDNYHVREVAYTNFGVIDDQRLKFTGHHITSFVMTGGFRQAPMYQIAAGTFGNRLTLAFNMNGTQTEYTFGMALARATAELINRFALEALSE</sequence>
<name>A0A0R2AHB6_9LACO</name>
<protein>
    <submittedName>
        <fullName evidence="1">NRPS condensation (Elongation) domain-containing protein</fullName>
    </submittedName>
</protein>
<dbReference type="PATRIC" id="fig|1423813.3.peg.56"/>
<organism evidence="1 2">
    <name type="scientific">Paucilactobacillus vaccinostercus DSM 20634</name>
    <dbReference type="NCBI Taxonomy" id="1423813"/>
    <lineage>
        <taxon>Bacteria</taxon>
        <taxon>Bacillati</taxon>
        <taxon>Bacillota</taxon>
        <taxon>Bacilli</taxon>
        <taxon>Lactobacillales</taxon>
        <taxon>Lactobacillaceae</taxon>
        <taxon>Paucilactobacillus</taxon>
    </lineage>
</organism>
<dbReference type="AlphaFoldDB" id="A0A0R2AHB6"/>
<dbReference type="RefSeq" id="WP_057777663.1">
    <property type="nucleotide sequence ID" value="NZ_AYYY01000007.1"/>
</dbReference>
<dbReference type="Proteomes" id="UP000051733">
    <property type="component" value="Unassembled WGS sequence"/>
</dbReference>
<evidence type="ECO:0000313" key="2">
    <source>
        <dbReference type="Proteomes" id="UP000051733"/>
    </source>
</evidence>